<accession>A0A845MAS4</accession>
<dbReference type="AlphaFoldDB" id="A0A845MAS4"/>
<dbReference type="Pfam" id="PF11964">
    <property type="entry name" value="SpoIIAA-like"/>
    <property type="match status" value="1"/>
</dbReference>
<keyword evidence="2" id="KW-1185">Reference proteome</keyword>
<dbReference type="EMBL" id="WTUX01000022">
    <property type="protein sequence ID" value="MZR15273.1"/>
    <property type="molecule type" value="Genomic_DNA"/>
</dbReference>
<protein>
    <recommendedName>
        <fullName evidence="3">STAS/SEC14 domain-containing protein</fullName>
    </recommendedName>
</protein>
<dbReference type="Gene3D" id="3.40.50.10600">
    <property type="entry name" value="SpoIIaa-like domains"/>
    <property type="match status" value="1"/>
</dbReference>
<reference evidence="1 2" key="1">
    <citation type="submission" date="2019-12" db="EMBL/GenBank/DDBJ databases">
        <title>Maritimibacter sp. nov. sp. isolated from sea sand.</title>
        <authorList>
            <person name="Kim J."/>
            <person name="Jeong S.E."/>
            <person name="Jung H.S."/>
            <person name="Jeon C.O."/>
        </authorList>
    </citation>
    <scope>NUCLEOTIDE SEQUENCE [LARGE SCALE GENOMIC DNA]</scope>
    <source>
        <strain evidence="1 2">DP07</strain>
    </source>
</reference>
<proteinExistence type="predicted"/>
<evidence type="ECO:0008006" key="3">
    <source>
        <dbReference type="Google" id="ProtNLM"/>
    </source>
</evidence>
<dbReference type="InterPro" id="IPR021866">
    <property type="entry name" value="SpoIIAA-like"/>
</dbReference>
<dbReference type="Proteomes" id="UP000467322">
    <property type="component" value="Unassembled WGS sequence"/>
</dbReference>
<dbReference type="RefSeq" id="WP_161353688.1">
    <property type="nucleotide sequence ID" value="NZ_WTUX01000022.1"/>
</dbReference>
<organism evidence="1 2">
    <name type="scientific">Maritimibacter harenae</name>
    <dbReference type="NCBI Taxonomy" id="2606218"/>
    <lineage>
        <taxon>Bacteria</taxon>
        <taxon>Pseudomonadati</taxon>
        <taxon>Pseudomonadota</taxon>
        <taxon>Alphaproteobacteria</taxon>
        <taxon>Rhodobacterales</taxon>
        <taxon>Roseobacteraceae</taxon>
        <taxon>Maritimibacter</taxon>
    </lineage>
</organism>
<name>A0A845MAS4_9RHOB</name>
<dbReference type="InterPro" id="IPR036513">
    <property type="entry name" value="STAS_dom_sf"/>
</dbReference>
<evidence type="ECO:0000313" key="2">
    <source>
        <dbReference type="Proteomes" id="UP000467322"/>
    </source>
</evidence>
<sequence>MIDTEFSDSVLTLTLVGTVTEDDIAALRETIEAVFAEHSEISMVLDLTRWEDVTGNAIREDMALELKLLGKLGRIDRIAFLSDKQWVTAMARGVGPWLPSVSLRAFPGDQGAAAREWARG</sequence>
<evidence type="ECO:0000313" key="1">
    <source>
        <dbReference type="EMBL" id="MZR15273.1"/>
    </source>
</evidence>
<gene>
    <name evidence="1" type="ORF">GQE99_19820</name>
</gene>
<dbReference type="SUPFAM" id="SSF52091">
    <property type="entry name" value="SpoIIaa-like"/>
    <property type="match status" value="1"/>
</dbReference>
<comment type="caution">
    <text evidence="1">The sequence shown here is derived from an EMBL/GenBank/DDBJ whole genome shotgun (WGS) entry which is preliminary data.</text>
</comment>
<dbReference type="InterPro" id="IPR038396">
    <property type="entry name" value="SpoIIAA-like_sf"/>
</dbReference>